<reference evidence="5" key="1">
    <citation type="submission" date="2025-05" db="UniProtKB">
        <authorList>
            <consortium name="Ensembl"/>
        </authorList>
    </citation>
    <scope>IDENTIFICATION</scope>
</reference>
<keyword evidence="3" id="KW-0325">Glycoprotein</keyword>
<dbReference type="Ensembl" id="ENSCLAT00000000264.1">
    <property type="protein sequence ID" value="ENSCLAP00000000237.1"/>
    <property type="gene ID" value="ENSCLAG00000000224.1"/>
</dbReference>
<protein>
    <submittedName>
        <fullName evidence="5">BPI fold-containing family C protein-like</fullName>
    </submittedName>
</protein>
<evidence type="ECO:0000313" key="5">
    <source>
        <dbReference type="Ensembl" id="ENSCLAP00000000237.1"/>
    </source>
</evidence>
<dbReference type="RefSeq" id="XP_005415276.1">
    <property type="nucleotide sequence ID" value="XM_005415219.2"/>
</dbReference>
<evidence type="ECO:0000256" key="3">
    <source>
        <dbReference type="ARBA" id="ARBA00023180"/>
    </source>
</evidence>
<dbReference type="GeneID" id="102003611"/>
<dbReference type="RefSeq" id="XP_005415277.1">
    <property type="nucleotide sequence ID" value="XM_005415220.2"/>
</dbReference>
<evidence type="ECO:0000313" key="7">
    <source>
        <dbReference type="Proteomes" id="UP000694398"/>
    </source>
</evidence>
<proteinExistence type="inferred from homology"/>
<comment type="similarity">
    <text evidence="1">Belongs to the BPI/LBP/Plunc superfamily. BPI/LBP family.</text>
</comment>
<evidence type="ECO:0000256" key="4">
    <source>
        <dbReference type="SAM" id="SignalP"/>
    </source>
</evidence>
<dbReference type="GO" id="GO:0008289">
    <property type="term" value="F:lipid binding"/>
    <property type="evidence" value="ECO:0007669"/>
    <property type="project" value="InterPro"/>
</dbReference>
<organism evidence="5 7">
    <name type="scientific">Chinchilla lanigera</name>
    <name type="common">Long-tailed chinchilla</name>
    <name type="synonym">Chinchilla villidera</name>
    <dbReference type="NCBI Taxonomy" id="34839"/>
    <lineage>
        <taxon>Eukaryota</taxon>
        <taxon>Metazoa</taxon>
        <taxon>Chordata</taxon>
        <taxon>Craniata</taxon>
        <taxon>Vertebrata</taxon>
        <taxon>Euteleostomi</taxon>
        <taxon>Mammalia</taxon>
        <taxon>Eutheria</taxon>
        <taxon>Euarchontoglires</taxon>
        <taxon>Glires</taxon>
        <taxon>Rodentia</taxon>
        <taxon>Hystricomorpha</taxon>
        <taxon>Chinchillidae</taxon>
        <taxon>Chinchilla</taxon>
    </lineage>
</organism>
<evidence type="ECO:0000256" key="2">
    <source>
        <dbReference type="ARBA" id="ARBA00023157"/>
    </source>
</evidence>
<evidence type="ECO:0000256" key="1">
    <source>
        <dbReference type="ARBA" id="ARBA00007292"/>
    </source>
</evidence>
<dbReference type="GeneID" id="102003930"/>
<dbReference type="InterPro" id="IPR017943">
    <property type="entry name" value="Bactericidal_perm-incr_a/b_dom"/>
</dbReference>
<keyword evidence="4" id="KW-0732">Signal</keyword>
<feature type="signal peptide" evidence="4">
    <location>
        <begin position="1"/>
        <end position="19"/>
    </location>
</feature>
<name>A0A8C2YI28_CHILA</name>
<dbReference type="AlphaFoldDB" id="A0A8C2YI28"/>
<dbReference type="PROSITE" id="PS00400">
    <property type="entry name" value="LBP_BPI_CETP"/>
    <property type="match status" value="1"/>
</dbReference>
<dbReference type="InterPro" id="IPR017954">
    <property type="entry name" value="Lipid-bd_serum_glycop_CS"/>
</dbReference>
<evidence type="ECO:0000313" key="6">
    <source>
        <dbReference type="Ensembl" id="ENSCLAP00000000606.1"/>
    </source>
</evidence>
<dbReference type="OrthoDB" id="9938407at2759"/>
<sequence length="78" mass="8726">MGLVLQGCLLLWSLRGALTQAAHAGITARVTQRALDYGVQAGMEMMEQIIKEKHIPDLKGSETLEFLKIDYVNYNFSK</sequence>
<dbReference type="GeneTree" id="ENSGT00900000143932"/>
<feature type="chain" id="PRO_5044679512" evidence="4">
    <location>
        <begin position="20"/>
        <end position="78"/>
    </location>
</feature>
<keyword evidence="2" id="KW-1015">Disulfide bond</keyword>
<gene>
    <name evidence="5" type="primary">LOC102003611</name>
    <name evidence="6" type="synonym">LOC102003930</name>
</gene>
<dbReference type="Ensembl" id="ENSCLAT00000000637.1">
    <property type="protein sequence ID" value="ENSCLAP00000000606.1"/>
    <property type="gene ID" value="ENSCLAG00000000485.1"/>
</dbReference>
<keyword evidence="7" id="KW-1185">Reference proteome</keyword>
<accession>A0A8C2YI28</accession>
<dbReference type="Proteomes" id="UP000694398">
    <property type="component" value="Unassembled WGS sequence"/>
</dbReference>
<dbReference type="SUPFAM" id="SSF55394">
    <property type="entry name" value="Bactericidal permeability-increasing protein, BPI"/>
    <property type="match status" value="1"/>
</dbReference>